<evidence type="ECO:0000256" key="1">
    <source>
        <dbReference type="ARBA" id="ARBA00004167"/>
    </source>
</evidence>
<dbReference type="OrthoDB" id="4062651at2759"/>
<protein>
    <recommendedName>
        <fullName evidence="3">Wall-associated receptor kinase galacturonan-binding domain-containing protein</fullName>
    </recommendedName>
</protein>
<dbReference type="Proteomes" id="UP000636709">
    <property type="component" value="Unassembled WGS sequence"/>
</dbReference>
<keyword evidence="2" id="KW-0732">Signal</keyword>
<keyword evidence="5" id="KW-1185">Reference proteome</keyword>
<dbReference type="Pfam" id="PF13947">
    <property type="entry name" value="GUB_WAK_bind"/>
    <property type="match status" value="1"/>
</dbReference>
<dbReference type="EMBL" id="JACEFO010001613">
    <property type="protein sequence ID" value="KAF8730923.1"/>
    <property type="molecule type" value="Genomic_DNA"/>
</dbReference>
<evidence type="ECO:0000313" key="5">
    <source>
        <dbReference type="Proteomes" id="UP000636709"/>
    </source>
</evidence>
<organism evidence="4 5">
    <name type="scientific">Digitaria exilis</name>
    <dbReference type="NCBI Taxonomy" id="1010633"/>
    <lineage>
        <taxon>Eukaryota</taxon>
        <taxon>Viridiplantae</taxon>
        <taxon>Streptophyta</taxon>
        <taxon>Embryophyta</taxon>
        <taxon>Tracheophyta</taxon>
        <taxon>Spermatophyta</taxon>
        <taxon>Magnoliopsida</taxon>
        <taxon>Liliopsida</taxon>
        <taxon>Poales</taxon>
        <taxon>Poaceae</taxon>
        <taxon>PACMAD clade</taxon>
        <taxon>Panicoideae</taxon>
        <taxon>Panicodae</taxon>
        <taxon>Paniceae</taxon>
        <taxon>Anthephorinae</taxon>
        <taxon>Digitaria</taxon>
    </lineage>
</organism>
<comment type="subcellular location">
    <subcellularLocation>
        <location evidence="1">Membrane</location>
        <topology evidence="1">Single-pass membrane protein</topology>
    </subcellularLocation>
</comment>
<dbReference type="PANTHER" id="PTHR33491">
    <property type="entry name" value="OSJNBA0016N04.9 PROTEIN"/>
    <property type="match status" value="1"/>
</dbReference>
<dbReference type="InterPro" id="IPR025287">
    <property type="entry name" value="WAK_GUB"/>
</dbReference>
<feature type="domain" description="Wall-associated receptor kinase galacturonan-binding" evidence="3">
    <location>
        <begin position="91"/>
        <end position="149"/>
    </location>
</feature>
<name>A0A835F7R8_9POAL</name>
<proteinExistence type="predicted"/>
<evidence type="ECO:0000313" key="4">
    <source>
        <dbReference type="EMBL" id="KAF8730923.1"/>
    </source>
</evidence>
<dbReference type="GO" id="GO:0030247">
    <property type="term" value="F:polysaccharide binding"/>
    <property type="evidence" value="ECO:0007669"/>
    <property type="project" value="InterPro"/>
</dbReference>
<accession>A0A835F7R8</accession>
<evidence type="ECO:0000259" key="3">
    <source>
        <dbReference type="Pfam" id="PF13947"/>
    </source>
</evidence>
<reference evidence="4" key="1">
    <citation type="submission" date="2020-07" db="EMBL/GenBank/DDBJ databases">
        <title>Genome sequence and genetic diversity analysis of an under-domesticated orphan crop, white fonio (Digitaria exilis).</title>
        <authorList>
            <person name="Bennetzen J.L."/>
            <person name="Chen S."/>
            <person name="Ma X."/>
            <person name="Wang X."/>
            <person name="Yssel A.E.J."/>
            <person name="Chaluvadi S.R."/>
            <person name="Johnson M."/>
            <person name="Gangashetty P."/>
            <person name="Hamidou F."/>
            <person name="Sanogo M.D."/>
            <person name="Zwaenepoel A."/>
            <person name="Wallace J."/>
            <person name="Van De Peer Y."/>
            <person name="Van Deynze A."/>
        </authorList>
    </citation>
    <scope>NUCLEOTIDE SEQUENCE</scope>
    <source>
        <tissue evidence="4">Leaves</tissue>
    </source>
</reference>
<gene>
    <name evidence="4" type="ORF">HU200_016797</name>
</gene>
<dbReference type="AlphaFoldDB" id="A0A835F7R8"/>
<dbReference type="GO" id="GO:0016020">
    <property type="term" value="C:membrane"/>
    <property type="evidence" value="ECO:0007669"/>
    <property type="project" value="UniProtKB-SubCell"/>
</dbReference>
<sequence length="177" mass="19003">MKATIASSSSAAWMPLRWPHNSNCAGEPPARTLEREEGWLTIHYDDNHRRSCAITSGSGADAADAGAASPRYSLRFAPPLAPIGQPNWDTNCGDVSVPYPFGFGPSTCYWPGLNLTCDTSYDPPQLLLGDGTLRVTDIFIENATMRVMRAGLILDTTGDVLNSVGFHYALGDALKAV</sequence>
<evidence type="ECO:0000256" key="2">
    <source>
        <dbReference type="ARBA" id="ARBA00022729"/>
    </source>
</evidence>
<comment type="caution">
    <text evidence="4">The sequence shown here is derived from an EMBL/GenBank/DDBJ whole genome shotgun (WGS) entry which is preliminary data.</text>
</comment>